<accession>A0A2I0AFV2</accession>
<name>A0A2I0AFV2_9ASPA</name>
<dbReference type="OrthoDB" id="804078at2759"/>
<keyword evidence="2" id="KW-1185">Reference proteome</keyword>
<organism evidence="1 2">
    <name type="scientific">Apostasia shenzhenica</name>
    <dbReference type="NCBI Taxonomy" id="1088818"/>
    <lineage>
        <taxon>Eukaryota</taxon>
        <taxon>Viridiplantae</taxon>
        <taxon>Streptophyta</taxon>
        <taxon>Embryophyta</taxon>
        <taxon>Tracheophyta</taxon>
        <taxon>Spermatophyta</taxon>
        <taxon>Magnoliopsida</taxon>
        <taxon>Liliopsida</taxon>
        <taxon>Asparagales</taxon>
        <taxon>Orchidaceae</taxon>
        <taxon>Apostasioideae</taxon>
        <taxon>Apostasia</taxon>
    </lineage>
</organism>
<dbReference type="AlphaFoldDB" id="A0A2I0AFV2"/>
<reference evidence="1 2" key="1">
    <citation type="journal article" date="2017" name="Nature">
        <title>The Apostasia genome and the evolution of orchids.</title>
        <authorList>
            <person name="Zhang G.Q."/>
            <person name="Liu K.W."/>
            <person name="Li Z."/>
            <person name="Lohaus R."/>
            <person name="Hsiao Y.Y."/>
            <person name="Niu S.C."/>
            <person name="Wang J.Y."/>
            <person name="Lin Y.C."/>
            <person name="Xu Q."/>
            <person name="Chen L.J."/>
            <person name="Yoshida K."/>
            <person name="Fujiwara S."/>
            <person name="Wang Z.W."/>
            <person name="Zhang Y.Q."/>
            <person name="Mitsuda N."/>
            <person name="Wang M."/>
            <person name="Liu G.H."/>
            <person name="Pecoraro L."/>
            <person name="Huang H.X."/>
            <person name="Xiao X.J."/>
            <person name="Lin M."/>
            <person name="Wu X.Y."/>
            <person name="Wu W.L."/>
            <person name="Chen Y.Y."/>
            <person name="Chang S.B."/>
            <person name="Sakamoto S."/>
            <person name="Ohme-Takagi M."/>
            <person name="Yagi M."/>
            <person name="Zeng S.J."/>
            <person name="Shen C.Y."/>
            <person name="Yeh C.M."/>
            <person name="Luo Y.B."/>
            <person name="Tsai W.C."/>
            <person name="Van de Peer Y."/>
            <person name="Liu Z.J."/>
        </authorList>
    </citation>
    <scope>NUCLEOTIDE SEQUENCE [LARGE SCALE GENOMIC DNA]</scope>
    <source>
        <strain evidence="2">cv. Shenzhen</strain>
        <tissue evidence="1">Stem</tissue>
    </source>
</reference>
<gene>
    <name evidence="1" type="ORF">AXF42_Ash000263</name>
</gene>
<proteinExistence type="predicted"/>
<evidence type="ECO:0000313" key="1">
    <source>
        <dbReference type="EMBL" id="PKA54430.1"/>
    </source>
</evidence>
<sequence>MLSEVTKESPYYSSVGKLSSNKTVVRPAMIYGAECWPAKKKHTNKINVAEMRMLSRLRWFGHLNRRPIEAPVRKIELLDFAYVQRGRGRPKKTWQETTRSDLSYLNLDKNLVIDRA</sequence>
<dbReference type="EMBL" id="KZ451982">
    <property type="protein sequence ID" value="PKA54430.1"/>
    <property type="molecule type" value="Genomic_DNA"/>
</dbReference>
<protein>
    <submittedName>
        <fullName evidence="1">Uncharacterized protein</fullName>
    </submittedName>
</protein>
<dbReference type="Proteomes" id="UP000236161">
    <property type="component" value="Unassembled WGS sequence"/>
</dbReference>
<evidence type="ECO:0000313" key="2">
    <source>
        <dbReference type="Proteomes" id="UP000236161"/>
    </source>
</evidence>
<dbReference type="PANTHER" id="PTHR46238">
    <property type="entry name" value="REVERSE TRANSCRIPTASE DOMAIN-CONTAINING PROTEIN"/>
    <property type="match status" value="1"/>
</dbReference>
<dbReference type="PANTHER" id="PTHR46238:SF11">
    <property type="entry name" value="AGAMOUS-LIKE MADS-BOX PROTEIN AGL16"/>
    <property type="match status" value="1"/>
</dbReference>